<dbReference type="EMBL" id="UOFS01000025">
    <property type="protein sequence ID" value="VAW96018.1"/>
    <property type="molecule type" value="Genomic_DNA"/>
</dbReference>
<name>A0A3B0ZRB2_9ZZZZ</name>
<sequence>MTNSDSQGIQFITQKNENCDELLSYLDGMQYPLNIVTPDMWQNHQTCDSSHVDLLYFPSNNPNSAFIKKIKSTKRESPLLYITNCSSLNTFDNELNFCDDFIYWPCSYKELTQRITRLMESDAIASKPAIDTIDIKQFAKMQLLGQSTAFLKTLRLVHQSSKYDSAVLIEGETGTGKELVARAVHYLGPRSTGPFIPVNCGAIPDNLFENEIFGHKRGAYTDAIHDQKGLVEQAEHGTLFLDEIETLSKKGQVVLLRFMQDKMYKPLGCKNYKSVDLRIVVASNQSLLEMVDCGEFRQDLYFRLNVLQIKIPPLRERDADIRLLAEYFLDKYKIIYQQPDKTFQKNILNNLLSYNWPGNVRELENCIHRGFITAIKNEVELDSVLLHSNNQNKKLNLIDYRALDNLDGSMIELKSQLVSQFENIYLKKLLEKTKGNITKAAKIAGKERRAFGKLLIKHAIDRNQFT</sequence>
<dbReference type="GO" id="GO:0006355">
    <property type="term" value="P:regulation of DNA-templated transcription"/>
    <property type="evidence" value="ECO:0007669"/>
    <property type="project" value="InterPro"/>
</dbReference>
<keyword evidence="3" id="KW-0805">Transcription regulation</keyword>
<organism evidence="6">
    <name type="scientific">hydrothermal vent metagenome</name>
    <dbReference type="NCBI Taxonomy" id="652676"/>
    <lineage>
        <taxon>unclassified sequences</taxon>
        <taxon>metagenomes</taxon>
        <taxon>ecological metagenomes</taxon>
    </lineage>
</organism>
<dbReference type="SMART" id="SM00382">
    <property type="entry name" value="AAA"/>
    <property type="match status" value="1"/>
</dbReference>
<accession>A0A3B0ZRB2</accession>
<dbReference type="FunFam" id="3.40.50.300:FF:000006">
    <property type="entry name" value="DNA-binding transcriptional regulator NtrC"/>
    <property type="match status" value="1"/>
</dbReference>
<dbReference type="InterPro" id="IPR025662">
    <property type="entry name" value="Sigma_54_int_dom_ATP-bd_1"/>
</dbReference>
<evidence type="ECO:0000313" key="6">
    <source>
        <dbReference type="EMBL" id="VAW96018.1"/>
    </source>
</evidence>
<evidence type="ECO:0000256" key="4">
    <source>
        <dbReference type="ARBA" id="ARBA00023163"/>
    </source>
</evidence>
<dbReference type="Pfam" id="PF25601">
    <property type="entry name" value="AAA_lid_14"/>
    <property type="match status" value="1"/>
</dbReference>
<dbReference type="PROSITE" id="PS00675">
    <property type="entry name" value="SIGMA54_INTERACT_1"/>
    <property type="match status" value="1"/>
</dbReference>
<dbReference type="InterPro" id="IPR025944">
    <property type="entry name" value="Sigma_54_int_dom_CS"/>
</dbReference>
<keyword evidence="1" id="KW-0547">Nucleotide-binding</keyword>
<evidence type="ECO:0000259" key="5">
    <source>
        <dbReference type="PROSITE" id="PS50045"/>
    </source>
</evidence>
<dbReference type="InterPro" id="IPR009057">
    <property type="entry name" value="Homeodomain-like_sf"/>
</dbReference>
<dbReference type="PANTHER" id="PTHR32071">
    <property type="entry name" value="TRANSCRIPTIONAL REGULATORY PROTEIN"/>
    <property type="match status" value="1"/>
</dbReference>
<protein>
    <submittedName>
        <fullName evidence="6">Response regulator of zinc sigma-54-dependent two-component system</fullName>
    </submittedName>
</protein>
<dbReference type="PROSITE" id="PS50045">
    <property type="entry name" value="SIGMA54_INTERACT_4"/>
    <property type="match status" value="1"/>
</dbReference>
<gene>
    <name evidence="6" type="ORF">MNBD_GAMMA22-826</name>
</gene>
<dbReference type="Gene3D" id="1.10.8.60">
    <property type="match status" value="1"/>
</dbReference>
<reference evidence="6" key="1">
    <citation type="submission" date="2018-06" db="EMBL/GenBank/DDBJ databases">
        <authorList>
            <person name="Zhirakovskaya E."/>
        </authorList>
    </citation>
    <scope>NUCLEOTIDE SEQUENCE</scope>
</reference>
<feature type="domain" description="Sigma-54 factor interaction" evidence="5">
    <location>
        <begin position="143"/>
        <end position="372"/>
    </location>
</feature>
<dbReference type="GO" id="GO:0005524">
    <property type="term" value="F:ATP binding"/>
    <property type="evidence" value="ECO:0007669"/>
    <property type="project" value="UniProtKB-KW"/>
</dbReference>
<dbReference type="CDD" id="cd00009">
    <property type="entry name" value="AAA"/>
    <property type="match status" value="1"/>
</dbReference>
<dbReference type="InterPro" id="IPR027417">
    <property type="entry name" value="P-loop_NTPase"/>
</dbReference>
<dbReference type="InterPro" id="IPR002078">
    <property type="entry name" value="Sigma_54_int"/>
</dbReference>
<proteinExistence type="predicted"/>
<keyword evidence="2" id="KW-0067">ATP-binding</keyword>
<evidence type="ECO:0000256" key="1">
    <source>
        <dbReference type="ARBA" id="ARBA00022741"/>
    </source>
</evidence>
<dbReference type="PROSITE" id="PS00688">
    <property type="entry name" value="SIGMA54_INTERACT_3"/>
    <property type="match status" value="1"/>
</dbReference>
<evidence type="ECO:0000256" key="2">
    <source>
        <dbReference type="ARBA" id="ARBA00022840"/>
    </source>
</evidence>
<evidence type="ECO:0000256" key="3">
    <source>
        <dbReference type="ARBA" id="ARBA00023015"/>
    </source>
</evidence>
<dbReference type="Gene3D" id="1.10.10.60">
    <property type="entry name" value="Homeodomain-like"/>
    <property type="match status" value="1"/>
</dbReference>
<dbReference type="Gene3D" id="3.40.50.300">
    <property type="entry name" value="P-loop containing nucleotide triphosphate hydrolases"/>
    <property type="match status" value="1"/>
</dbReference>
<keyword evidence="4" id="KW-0804">Transcription</keyword>
<dbReference type="Pfam" id="PF00158">
    <property type="entry name" value="Sigma54_activat"/>
    <property type="match status" value="1"/>
</dbReference>
<dbReference type="InterPro" id="IPR058031">
    <property type="entry name" value="AAA_lid_NorR"/>
</dbReference>
<dbReference type="SUPFAM" id="SSF52540">
    <property type="entry name" value="P-loop containing nucleoside triphosphate hydrolases"/>
    <property type="match status" value="1"/>
</dbReference>
<dbReference type="SUPFAM" id="SSF46689">
    <property type="entry name" value="Homeodomain-like"/>
    <property type="match status" value="1"/>
</dbReference>
<dbReference type="InterPro" id="IPR003593">
    <property type="entry name" value="AAA+_ATPase"/>
</dbReference>
<dbReference type="AlphaFoldDB" id="A0A3B0ZRB2"/>